<protein>
    <submittedName>
        <fullName evidence="2">Uncharacterized protein</fullName>
    </submittedName>
</protein>
<sequence length="71" mass="7398">MSGEKHAAGRAGHTCPVCGRAVPTTVERHKTLGVYVPVYREGPCDNKDCPGARAEKPPGPGEEEPVKDGGS</sequence>
<proteinExistence type="predicted"/>
<accession>A0ABY6I0J7</accession>
<organism evidence="2 3">
    <name type="scientific">Streptomyces peucetius</name>
    <dbReference type="NCBI Taxonomy" id="1950"/>
    <lineage>
        <taxon>Bacteria</taxon>
        <taxon>Bacillati</taxon>
        <taxon>Actinomycetota</taxon>
        <taxon>Actinomycetes</taxon>
        <taxon>Kitasatosporales</taxon>
        <taxon>Streptomycetaceae</taxon>
        <taxon>Streptomyces</taxon>
    </lineage>
</organism>
<evidence type="ECO:0000256" key="1">
    <source>
        <dbReference type="SAM" id="MobiDB-lite"/>
    </source>
</evidence>
<reference evidence="2" key="1">
    <citation type="submission" date="2022-10" db="EMBL/GenBank/DDBJ databases">
        <title>Cytochrome P450 Catalyzes Benzene Ring Formation in the Biosynthesis of Trialkyl-Substituted Aromatic Polyketides.</title>
        <authorList>
            <person name="Zhao E."/>
            <person name="Ge H."/>
        </authorList>
    </citation>
    <scope>NUCLEOTIDE SEQUENCE</scope>
    <source>
        <strain evidence="2">NA0869</strain>
    </source>
</reference>
<evidence type="ECO:0000313" key="3">
    <source>
        <dbReference type="Proteomes" id="UP001163878"/>
    </source>
</evidence>
<feature type="compositionally biased region" description="Basic and acidic residues" evidence="1">
    <location>
        <begin position="43"/>
        <end position="56"/>
    </location>
</feature>
<name>A0ABY6I0J7_STRPE</name>
<feature type="region of interest" description="Disordered" evidence="1">
    <location>
        <begin position="43"/>
        <end position="71"/>
    </location>
</feature>
<keyword evidence="3" id="KW-1185">Reference proteome</keyword>
<dbReference type="Proteomes" id="UP001163878">
    <property type="component" value="Chromosome"/>
</dbReference>
<dbReference type="RefSeq" id="WP_264241702.1">
    <property type="nucleotide sequence ID" value="NZ_CP107567.1"/>
</dbReference>
<gene>
    <name evidence="2" type="ORF">OGH68_02735</name>
</gene>
<dbReference type="EMBL" id="CP107567">
    <property type="protein sequence ID" value="UYQ60496.1"/>
    <property type="molecule type" value="Genomic_DNA"/>
</dbReference>
<evidence type="ECO:0000313" key="2">
    <source>
        <dbReference type="EMBL" id="UYQ60496.1"/>
    </source>
</evidence>